<feature type="transmembrane region" description="Helical" evidence="9">
    <location>
        <begin position="272"/>
        <end position="293"/>
    </location>
</feature>
<feature type="compositionally biased region" description="Low complexity" evidence="8">
    <location>
        <begin position="1278"/>
        <end position="1291"/>
    </location>
</feature>
<dbReference type="InterPro" id="IPR036640">
    <property type="entry name" value="ABC1_TM_sf"/>
</dbReference>
<keyword evidence="4" id="KW-0547">Nucleotide-binding</keyword>
<dbReference type="GO" id="GO:0016887">
    <property type="term" value="F:ATP hydrolysis activity"/>
    <property type="evidence" value="ECO:0007669"/>
    <property type="project" value="InterPro"/>
</dbReference>
<keyword evidence="7 9" id="KW-0472">Membrane</keyword>
<keyword evidence="13" id="KW-1185">Reference proteome</keyword>
<dbReference type="OMA" id="PYAWPSQ"/>
<dbReference type="InterPro" id="IPR017871">
    <property type="entry name" value="ABC_transporter-like_CS"/>
</dbReference>
<evidence type="ECO:0000256" key="7">
    <source>
        <dbReference type="ARBA" id="ARBA00023136"/>
    </source>
</evidence>
<feature type="transmembrane region" description="Helical" evidence="9">
    <location>
        <begin position="1002"/>
        <end position="1024"/>
    </location>
</feature>
<dbReference type="InterPro" id="IPR044746">
    <property type="entry name" value="ABCC_6TM_D1"/>
</dbReference>
<evidence type="ECO:0000256" key="6">
    <source>
        <dbReference type="ARBA" id="ARBA00022989"/>
    </source>
</evidence>
<dbReference type="Gene3D" id="3.40.50.300">
    <property type="entry name" value="P-loop containing nucleotide triphosphate hydrolases"/>
    <property type="match status" value="1"/>
</dbReference>
<dbReference type="GO" id="GO:0140359">
    <property type="term" value="F:ABC-type transporter activity"/>
    <property type="evidence" value="ECO:0007669"/>
    <property type="project" value="InterPro"/>
</dbReference>
<dbReference type="CDD" id="cd18580">
    <property type="entry name" value="ABC_6TM_ABCC_D2"/>
    <property type="match status" value="1"/>
</dbReference>
<dbReference type="SUPFAM" id="SSF52540">
    <property type="entry name" value="P-loop containing nucleoside triphosphate hydrolases"/>
    <property type="match status" value="1"/>
</dbReference>
<keyword evidence="5" id="KW-0067">ATP-binding</keyword>
<dbReference type="FunFam" id="3.40.50.300:FF:002055">
    <property type="entry name" value="ATP-binding cassette protein subfamily C, member 1"/>
    <property type="match status" value="1"/>
</dbReference>
<evidence type="ECO:0000256" key="9">
    <source>
        <dbReference type="SAM" id="Phobius"/>
    </source>
</evidence>
<evidence type="ECO:0000256" key="2">
    <source>
        <dbReference type="ARBA" id="ARBA00022448"/>
    </source>
</evidence>
<reference evidence="12 13" key="1">
    <citation type="journal article" date="2015" name="PLoS Pathog.">
        <title>Leptomonas seymouri: Adaptations to the Dixenous Life Cycle Analyzed by Genome Sequencing, Transcriptome Profiling and Co-infection with Leishmania donovani.</title>
        <authorList>
            <person name="Kraeva N."/>
            <person name="Butenko A."/>
            <person name="Hlavacova J."/>
            <person name="Kostygov A."/>
            <person name="Myskova J."/>
            <person name="Grybchuk D."/>
            <person name="Lestinova T."/>
            <person name="Votypka J."/>
            <person name="Volf P."/>
            <person name="Opperdoes F."/>
            <person name="Flegontov P."/>
            <person name="Lukes J."/>
            <person name="Yurchenko V."/>
        </authorList>
    </citation>
    <scope>NUCLEOTIDE SEQUENCE [LARGE SCALE GENOMIC DNA]</scope>
    <source>
        <strain evidence="12 13">ATCC 30220</strain>
    </source>
</reference>
<feature type="non-terminal residue" evidence="12">
    <location>
        <position position="1305"/>
    </location>
</feature>
<dbReference type="Gene3D" id="1.20.1560.10">
    <property type="entry name" value="ABC transporter type 1, transmembrane domain"/>
    <property type="match status" value="2"/>
</dbReference>
<feature type="transmembrane region" description="Helical" evidence="9">
    <location>
        <begin position="1068"/>
        <end position="1087"/>
    </location>
</feature>
<dbReference type="Pfam" id="PF00005">
    <property type="entry name" value="ABC_tran"/>
    <property type="match status" value="1"/>
</dbReference>
<dbReference type="Pfam" id="PF00664">
    <property type="entry name" value="ABC_membrane"/>
    <property type="match status" value="2"/>
</dbReference>
<comment type="subcellular location">
    <subcellularLocation>
        <location evidence="1">Membrane</location>
        <topology evidence="1">Multi-pass membrane protein</topology>
    </subcellularLocation>
</comment>
<dbReference type="GO" id="GO:0005524">
    <property type="term" value="F:ATP binding"/>
    <property type="evidence" value="ECO:0007669"/>
    <property type="project" value="UniProtKB-KW"/>
</dbReference>
<dbReference type="PANTHER" id="PTHR24223">
    <property type="entry name" value="ATP-BINDING CASSETTE SUB-FAMILY C"/>
    <property type="match status" value="1"/>
</dbReference>
<evidence type="ECO:0000259" key="11">
    <source>
        <dbReference type="PROSITE" id="PS50929"/>
    </source>
</evidence>
<dbReference type="SMART" id="SM00382">
    <property type="entry name" value="AAA"/>
    <property type="match status" value="1"/>
</dbReference>
<feature type="transmembrane region" description="Helical" evidence="9">
    <location>
        <begin position="462"/>
        <end position="485"/>
    </location>
</feature>
<feature type="transmembrane region" description="Helical" evidence="9">
    <location>
        <begin position="355"/>
        <end position="375"/>
    </location>
</feature>
<evidence type="ECO:0000313" key="12">
    <source>
        <dbReference type="EMBL" id="KPI83024.1"/>
    </source>
</evidence>
<dbReference type="EMBL" id="LJSK01000456">
    <property type="protein sequence ID" value="KPI83024.1"/>
    <property type="molecule type" value="Genomic_DNA"/>
</dbReference>
<feature type="transmembrane region" description="Helical" evidence="9">
    <location>
        <begin position="381"/>
        <end position="399"/>
    </location>
</feature>
<feature type="domain" description="ABC transmembrane type-1" evidence="11">
    <location>
        <begin position="968"/>
        <end position="1248"/>
    </location>
</feature>
<evidence type="ECO:0000313" key="13">
    <source>
        <dbReference type="Proteomes" id="UP000038009"/>
    </source>
</evidence>
<dbReference type="PROSITE" id="PS00211">
    <property type="entry name" value="ABC_TRANSPORTER_1"/>
    <property type="match status" value="1"/>
</dbReference>
<dbReference type="FunFam" id="1.20.1560.10:FF:000010">
    <property type="entry name" value="Multidrug resistance-associated ABC transporter"/>
    <property type="match status" value="1"/>
</dbReference>
<dbReference type="InterPro" id="IPR050173">
    <property type="entry name" value="ABC_transporter_C-like"/>
</dbReference>
<feature type="region of interest" description="Disordered" evidence="8">
    <location>
        <begin position="1278"/>
        <end position="1305"/>
    </location>
</feature>
<evidence type="ECO:0000259" key="10">
    <source>
        <dbReference type="PROSITE" id="PS50893"/>
    </source>
</evidence>
<dbReference type="InterPro" id="IPR000938">
    <property type="entry name" value="CAP-Gly_domain"/>
</dbReference>
<dbReference type="CDD" id="cd03250">
    <property type="entry name" value="ABCC_MRP_domain1"/>
    <property type="match status" value="1"/>
</dbReference>
<feature type="transmembrane region" description="Helical" evidence="9">
    <location>
        <begin position="1093"/>
        <end position="1115"/>
    </location>
</feature>
<proteinExistence type="predicted"/>
<dbReference type="PROSITE" id="PS50929">
    <property type="entry name" value="ABC_TM1F"/>
    <property type="match status" value="2"/>
</dbReference>
<accession>A0A0N1IGL0</accession>
<feature type="compositionally biased region" description="Polar residues" evidence="8">
    <location>
        <begin position="881"/>
        <end position="915"/>
    </location>
</feature>
<dbReference type="PROSITE" id="PS50893">
    <property type="entry name" value="ABC_TRANSPORTER_2"/>
    <property type="match status" value="1"/>
</dbReference>
<feature type="transmembrane region" description="Helical" evidence="9">
    <location>
        <begin position="1193"/>
        <end position="1212"/>
    </location>
</feature>
<gene>
    <name evidence="12" type="ORF">ABL78_7952</name>
</gene>
<feature type="region of interest" description="Disordered" evidence="8">
    <location>
        <begin position="1"/>
        <end position="21"/>
    </location>
</feature>
<evidence type="ECO:0000256" key="5">
    <source>
        <dbReference type="ARBA" id="ARBA00022840"/>
    </source>
</evidence>
<dbReference type="FunFam" id="1.20.1560.10:FF:000082">
    <property type="entry name" value="ABC transporter, multidrug resistance associated protein"/>
    <property type="match status" value="1"/>
</dbReference>
<protein>
    <submittedName>
        <fullName evidence="12">ABC-thiol transporter (MRPA)</fullName>
    </submittedName>
</protein>
<dbReference type="InterPro" id="IPR011527">
    <property type="entry name" value="ABC1_TM_dom"/>
</dbReference>
<dbReference type="InterPro" id="IPR003439">
    <property type="entry name" value="ABC_transporter-like_ATP-bd"/>
</dbReference>
<dbReference type="Proteomes" id="UP000038009">
    <property type="component" value="Unassembled WGS sequence"/>
</dbReference>
<evidence type="ECO:0000256" key="3">
    <source>
        <dbReference type="ARBA" id="ARBA00022692"/>
    </source>
</evidence>
<evidence type="ECO:0000256" key="4">
    <source>
        <dbReference type="ARBA" id="ARBA00022741"/>
    </source>
</evidence>
<comment type="caution">
    <text evidence="12">The sequence shown here is derived from an EMBL/GenBank/DDBJ whole genome shotgun (WGS) entry which is preliminary data.</text>
</comment>
<dbReference type="InterPro" id="IPR003593">
    <property type="entry name" value="AAA+_ATPase"/>
</dbReference>
<feature type="domain" description="ABC transporter" evidence="10">
    <location>
        <begin position="626"/>
        <end position="847"/>
    </location>
</feature>
<feature type="compositionally biased region" description="Basic and acidic residues" evidence="8">
    <location>
        <begin position="1"/>
        <end position="10"/>
    </location>
</feature>
<evidence type="ECO:0000256" key="1">
    <source>
        <dbReference type="ARBA" id="ARBA00004141"/>
    </source>
</evidence>
<dbReference type="PANTHER" id="PTHR24223:SF273">
    <property type="entry name" value="MULTIDRUG RESISTANCE PROTEIN E"/>
    <property type="match status" value="1"/>
</dbReference>
<sequence>MVLYSHHGDGEDASESELTNPETVDDIAQVRGQQAAQRSFLETLDRLWGREPGYRPTLEDKASWFQQLYYGWIGDFIYKAAAGTITEADLPRPTRTTRTYYAGRALSRQMHADVDESRRWDGYIGCEVVYKKEPETSGLLRWIGYIQQSDYPRALVAGVEWRVAPRYRRQADPGSPVAMHNGVVHGERLFHPHLQNAHCSCEPVDNLYLSSTRSPFRPDPPPSPDLLRTLFKAHSYHMWMQVLPKLLSDITAVFLPVLLEFFVKYLDAGNATWAWGVGLVLTIFLTSVVQSCASHKYDHISIRSAALFETSSTALLFEKCFTVSPKALQRPDMSVGRIMNMVGNDVDNVGSLNWYVMYFWSAPLQLSLCIVLLIRLVGWCALPGVAVLFVTFPIQGVISKYAQEVEERMATVIDLRIKRTNELLSGIRIVKFMGWEPHFLSLIERARERELRCLRDRQIADVGFMFVDGATPTLVIAVVFVLYHVSGQVLKPEIVFPTIALLNTMRVSFYMIPIIVSALLQCLVSTRRLTTFIECPNAHSDVQDISEFYKRGAAAAFTDATINTYLPAMLPRCKTRLTSTMQRMMLWFRKRKVPEAEWYEEDGAEAGTASPVTPSPQSVAASTAAAEEGDARYFQLVSKDLLRNLNVIFPDGQLTMVIGATGSGKSTLLGALMGEYEVHHGTTWAQKNIAYVSQQPWIMNATLRDNILFFDEERPSDLQEAIQCCQLEVDLKTLPSGLETEIGEKGINLSGGQKARVSLARAVYANRDMYLLDDPLSALDAHVGQKVVKDVLLRRLKGKTLVLATHQLHLLSLADYIVVLQRGRVAFSGSYAAFQQTNLKEALRGELEATKNDSTTHSLGEKGAAEVDETELEEANKETQDVSSDTECSHTSRATPQMRRMSSSLCRQGSTNLSTGRGEEDVGTPVQGDLPDAGSGKLMTNEEKAIGSVPWSTYVAYLKACGGLSCWAALFAAFVVTEFANTANGLWLSIWSTSIFEWDATTYLYVYLGIVTLGVFSAPTRSFLCYHLMRIGSRNLHRDLLESIGVARTSFFDTTPLGRVLNRFTKDLGIIDGTLNVSFLYLLQYFFSMCSTIVIMAVAQPFVLVALVPCVYVYYKLMLVYNASNRETRRIKSIAHSPVFTLLEESLQGQSTIAIYGKAHVALQEALKRLDTVYSALYMQNISNRWLGTRLEFVSCIIISIVALFGVAGKMLRASQQSIGLISLSLTMAMTLTETLNWLVRQVATVEANMNSVERILHYIVTVDHEDVPEMRKLVDNLSRSDGSSANSSNSQDEAALRATDTVVI</sequence>
<name>A0A0N1IGL0_LEPSE</name>
<dbReference type="InterPro" id="IPR027417">
    <property type="entry name" value="P-loop_NTPase"/>
</dbReference>
<dbReference type="GO" id="GO:0016020">
    <property type="term" value="C:membrane"/>
    <property type="evidence" value="ECO:0007669"/>
    <property type="project" value="UniProtKB-SubCell"/>
</dbReference>
<keyword evidence="6 9" id="KW-1133">Transmembrane helix</keyword>
<keyword evidence="2" id="KW-0813">Transport</keyword>
<organism evidence="12 13">
    <name type="scientific">Leptomonas seymouri</name>
    <dbReference type="NCBI Taxonomy" id="5684"/>
    <lineage>
        <taxon>Eukaryota</taxon>
        <taxon>Discoba</taxon>
        <taxon>Euglenozoa</taxon>
        <taxon>Kinetoplastea</taxon>
        <taxon>Metakinetoplastina</taxon>
        <taxon>Trypanosomatida</taxon>
        <taxon>Trypanosomatidae</taxon>
        <taxon>Leishmaniinae</taxon>
        <taxon>Leptomonas</taxon>
    </lineage>
</organism>
<dbReference type="SUPFAM" id="SSF90123">
    <property type="entry name" value="ABC transporter transmembrane region"/>
    <property type="match status" value="2"/>
</dbReference>
<keyword evidence="3 9" id="KW-0812">Transmembrane</keyword>
<dbReference type="CDD" id="cd18579">
    <property type="entry name" value="ABC_6TM_ABCC_D1"/>
    <property type="match status" value="1"/>
</dbReference>
<evidence type="ECO:0000256" key="8">
    <source>
        <dbReference type="SAM" id="MobiDB-lite"/>
    </source>
</evidence>
<feature type="domain" description="ABC transmembrane type-1" evidence="11">
    <location>
        <begin position="246"/>
        <end position="521"/>
    </location>
</feature>
<dbReference type="VEuPathDB" id="TriTrypDB:Lsey_0456_0010"/>
<dbReference type="OrthoDB" id="250133at2759"/>
<dbReference type="InterPro" id="IPR044726">
    <property type="entry name" value="ABCC_6TM_D2"/>
</dbReference>
<feature type="transmembrane region" description="Helical" evidence="9">
    <location>
        <begin position="505"/>
        <end position="524"/>
    </location>
</feature>
<feature type="transmembrane region" description="Helical" evidence="9">
    <location>
        <begin position="1218"/>
        <end position="1240"/>
    </location>
</feature>
<feature type="region of interest" description="Disordered" evidence="8">
    <location>
        <begin position="849"/>
        <end position="935"/>
    </location>
</feature>
<dbReference type="SMART" id="SM01052">
    <property type="entry name" value="CAP_GLY"/>
    <property type="match status" value="1"/>
</dbReference>